<dbReference type="OrthoDB" id="13803at2"/>
<dbReference type="SUPFAM" id="SSF56954">
    <property type="entry name" value="Outer membrane efflux proteins (OEP)"/>
    <property type="match status" value="1"/>
</dbReference>
<sequence length="486" mass="54250">MAKIPVSSLLAGIVFWIATFQVGCSSENAYRYDTIKTEYADLACNLTPSQAADASGTCAVNSSLTLKDVLDIARANNPDLLMALARIERARALLNKSAAPFYPQVKVYTEYMQGDAPSAYLFKAIDQRKLPPDANFNDPGWFENFESGVSAGINLYSGGKDRLGREMAETGVTISQIDRDSIENQVMAAAIGAYYDILAAANFTRVAQESVETTRSQLRIMQVRFQSGGALKTDLLSLEVRMAETEEILVQSRNRERLAKAALAEILGVEPEVPFGIADAEEYAIDIPEDPFAALDYALVHRPELDSVRQKLRQSKMAVDAARAGYLPQLDFMTRYYVDDPEMRYSSERDNWTAGLYLNWNIFDGFATRSDRAEALSRLQEAMAADRKTLLAVKFDVKKAYINLEETRQRLNVATSNVETAKETYALVKRQYEGGSADITRYLEAELAYSRARMRKTTAYFDREKARAQIARAIGQWTGSRTRSQG</sequence>
<dbReference type="Pfam" id="PF02321">
    <property type="entry name" value="OEP"/>
    <property type="match status" value="2"/>
</dbReference>
<proteinExistence type="inferred from homology"/>
<keyword evidence="4" id="KW-1134">Transmembrane beta strand</keyword>
<evidence type="ECO:0000256" key="5">
    <source>
        <dbReference type="ARBA" id="ARBA00022692"/>
    </source>
</evidence>
<evidence type="ECO:0000256" key="2">
    <source>
        <dbReference type="ARBA" id="ARBA00007613"/>
    </source>
</evidence>
<accession>A0A5K7Z9U6</accession>
<comment type="subcellular location">
    <subcellularLocation>
        <location evidence="1">Cell outer membrane</location>
    </subcellularLocation>
</comment>
<evidence type="ECO:0000313" key="9">
    <source>
        <dbReference type="Proteomes" id="UP000427769"/>
    </source>
</evidence>
<reference evidence="8 9" key="1">
    <citation type="submission" date="2019-11" db="EMBL/GenBank/DDBJ databases">
        <title>Comparative genomics of hydrocarbon-degrading Desulfosarcina strains.</title>
        <authorList>
            <person name="Watanabe M."/>
            <person name="Kojima H."/>
            <person name="Fukui M."/>
        </authorList>
    </citation>
    <scope>NUCLEOTIDE SEQUENCE [LARGE SCALE GENOMIC DNA]</scope>
    <source>
        <strain evidence="8 9">PP31</strain>
    </source>
</reference>
<dbReference type="Proteomes" id="UP000427769">
    <property type="component" value="Chromosome"/>
</dbReference>
<dbReference type="PANTHER" id="PTHR30026:SF21">
    <property type="entry name" value="SLR1270 PROTEIN"/>
    <property type="match status" value="1"/>
</dbReference>
<dbReference type="Gene3D" id="1.20.1600.10">
    <property type="entry name" value="Outer membrane efflux proteins (OEP)"/>
    <property type="match status" value="1"/>
</dbReference>
<keyword evidence="3" id="KW-0813">Transport</keyword>
<keyword evidence="9" id="KW-1185">Reference proteome</keyword>
<evidence type="ECO:0000256" key="4">
    <source>
        <dbReference type="ARBA" id="ARBA00022452"/>
    </source>
</evidence>
<keyword evidence="6" id="KW-0472">Membrane</keyword>
<organism evidence="8 9">
    <name type="scientific">Desulfosarcina widdelii</name>
    <dbReference type="NCBI Taxonomy" id="947919"/>
    <lineage>
        <taxon>Bacteria</taxon>
        <taxon>Pseudomonadati</taxon>
        <taxon>Thermodesulfobacteriota</taxon>
        <taxon>Desulfobacteria</taxon>
        <taxon>Desulfobacterales</taxon>
        <taxon>Desulfosarcinaceae</taxon>
        <taxon>Desulfosarcina</taxon>
    </lineage>
</organism>
<dbReference type="InterPro" id="IPR051906">
    <property type="entry name" value="TolC-like"/>
</dbReference>
<dbReference type="RefSeq" id="WP_155306279.1">
    <property type="nucleotide sequence ID" value="NZ_AP021875.1"/>
</dbReference>
<name>A0A5K7Z9U6_9BACT</name>
<dbReference type="KEGG" id="dwd:DSCW_49670"/>
<comment type="similarity">
    <text evidence="2">Belongs to the outer membrane factor (OMF) (TC 1.B.17) family.</text>
</comment>
<dbReference type="EMBL" id="AP021875">
    <property type="protein sequence ID" value="BBO77550.1"/>
    <property type="molecule type" value="Genomic_DNA"/>
</dbReference>
<dbReference type="GO" id="GO:0015288">
    <property type="term" value="F:porin activity"/>
    <property type="evidence" value="ECO:0007669"/>
    <property type="project" value="TreeGrafter"/>
</dbReference>
<gene>
    <name evidence="8" type="ORF">DSCW_49670</name>
</gene>
<dbReference type="InterPro" id="IPR003423">
    <property type="entry name" value="OMP_efflux"/>
</dbReference>
<dbReference type="GO" id="GO:0009279">
    <property type="term" value="C:cell outer membrane"/>
    <property type="evidence" value="ECO:0007669"/>
    <property type="project" value="UniProtKB-SubCell"/>
</dbReference>
<dbReference type="PANTHER" id="PTHR30026">
    <property type="entry name" value="OUTER MEMBRANE PROTEIN TOLC"/>
    <property type="match status" value="1"/>
</dbReference>
<dbReference type="AlphaFoldDB" id="A0A5K7Z9U6"/>
<protein>
    <submittedName>
        <fullName evidence="8">Transporter</fullName>
    </submittedName>
</protein>
<evidence type="ECO:0000256" key="3">
    <source>
        <dbReference type="ARBA" id="ARBA00022448"/>
    </source>
</evidence>
<evidence type="ECO:0000256" key="6">
    <source>
        <dbReference type="ARBA" id="ARBA00023136"/>
    </source>
</evidence>
<keyword evidence="5" id="KW-0812">Transmembrane</keyword>
<keyword evidence="7" id="KW-0998">Cell outer membrane</keyword>
<evidence type="ECO:0000256" key="7">
    <source>
        <dbReference type="ARBA" id="ARBA00023237"/>
    </source>
</evidence>
<evidence type="ECO:0000256" key="1">
    <source>
        <dbReference type="ARBA" id="ARBA00004442"/>
    </source>
</evidence>
<dbReference type="GO" id="GO:1990281">
    <property type="term" value="C:efflux pump complex"/>
    <property type="evidence" value="ECO:0007669"/>
    <property type="project" value="TreeGrafter"/>
</dbReference>
<dbReference type="GO" id="GO:0015562">
    <property type="term" value="F:efflux transmembrane transporter activity"/>
    <property type="evidence" value="ECO:0007669"/>
    <property type="project" value="InterPro"/>
</dbReference>
<evidence type="ECO:0000313" key="8">
    <source>
        <dbReference type="EMBL" id="BBO77550.1"/>
    </source>
</evidence>